<dbReference type="AlphaFoldDB" id="A0A0B7MWT5"/>
<protein>
    <submittedName>
        <fullName evidence="2">Uncharacterized protein</fullName>
    </submittedName>
</protein>
<reference evidence="2 3" key="1">
    <citation type="submission" date="2014-09" db="EMBL/GenBank/DDBJ databases">
        <authorList>
            <person name="Ellenberger Sabrina"/>
        </authorList>
    </citation>
    <scope>NUCLEOTIDE SEQUENCE [LARGE SCALE GENOMIC DNA]</scope>
    <source>
        <strain evidence="2 3">CBS 412.66</strain>
    </source>
</reference>
<proteinExistence type="predicted"/>
<feature type="region of interest" description="Disordered" evidence="1">
    <location>
        <begin position="265"/>
        <end position="285"/>
    </location>
</feature>
<keyword evidence="3" id="KW-1185">Reference proteome</keyword>
<name>A0A0B7MWT5_9FUNG</name>
<organism evidence="2 3">
    <name type="scientific">Parasitella parasitica</name>
    <dbReference type="NCBI Taxonomy" id="35722"/>
    <lineage>
        <taxon>Eukaryota</taxon>
        <taxon>Fungi</taxon>
        <taxon>Fungi incertae sedis</taxon>
        <taxon>Mucoromycota</taxon>
        <taxon>Mucoromycotina</taxon>
        <taxon>Mucoromycetes</taxon>
        <taxon>Mucorales</taxon>
        <taxon>Mucorineae</taxon>
        <taxon>Mucoraceae</taxon>
        <taxon>Parasitella</taxon>
    </lineage>
</organism>
<evidence type="ECO:0000313" key="3">
    <source>
        <dbReference type="Proteomes" id="UP000054107"/>
    </source>
</evidence>
<dbReference type="EMBL" id="LN719213">
    <property type="protein sequence ID" value="CEP07344.1"/>
    <property type="molecule type" value="Genomic_DNA"/>
</dbReference>
<sequence>MSEYKNYRDPAQFLERLAKVKKEANDNCSFKLCKKGQKEYEVTVKGKGIDLLVCLRENAQAITMEEITDSINPAKFNLIKMEPYVEDEPDANLFQKALQFFHIRPNATGSTLSMEDFTWAATTAKPKSLHLSCVDFICGINDKADEGICLSNFGTAELSEVKFENCVFSSQVLTWLLKETFKKVDKLIFERCVFLSDCPRKIEIKFDHTEVGSLQFLRPYVSYGGEDYYCIPARNCTTVVGEKGAKKKTVYETDIEGNNECHHKEYDDRMAGTPDTLSHLSKTAL</sequence>
<gene>
    <name evidence="2" type="primary">PARPA_00630.1 scaffold 1011</name>
</gene>
<dbReference type="Proteomes" id="UP000054107">
    <property type="component" value="Unassembled WGS sequence"/>
</dbReference>
<evidence type="ECO:0000256" key="1">
    <source>
        <dbReference type="SAM" id="MobiDB-lite"/>
    </source>
</evidence>
<evidence type="ECO:0000313" key="2">
    <source>
        <dbReference type="EMBL" id="CEP07344.1"/>
    </source>
</evidence>
<accession>A0A0B7MWT5</accession>
<feature type="compositionally biased region" description="Polar residues" evidence="1">
    <location>
        <begin position="275"/>
        <end position="285"/>
    </location>
</feature>